<evidence type="ECO:0000313" key="2">
    <source>
        <dbReference type="EMBL" id="AKU79325.1"/>
    </source>
</evidence>
<sequence>MVLISLVIILVLPLEKKDKVVYCCIIELNFLLIYFIATMINLSKSSVSLFYKIEITKEDDNSDYEVTVIKSSFSNIFLIILVVVAYFVELSSGSIITKDSWLSVAKKTFWVYLILLCINSVYLWLYFGVTAYLINQIEDFKIKYIEYYKKSKENSIL</sequence>
<evidence type="ECO:0008006" key="4">
    <source>
        <dbReference type="Google" id="ProtNLM"/>
    </source>
</evidence>
<dbReference type="Proteomes" id="UP000067243">
    <property type="component" value="Chromosome"/>
</dbReference>
<name>A0A0K1P4T6_9MOLU</name>
<keyword evidence="3" id="KW-1185">Reference proteome</keyword>
<organism evidence="2 3">
    <name type="scientific">Spiroplasma turonicum</name>
    <dbReference type="NCBI Taxonomy" id="216946"/>
    <lineage>
        <taxon>Bacteria</taxon>
        <taxon>Bacillati</taxon>
        <taxon>Mycoplasmatota</taxon>
        <taxon>Mollicutes</taxon>
        <taxon>Entomoplasmatales</taxon>
        <taxon>Spiroplasmataceae</taxon>
        <taxon>Spiroplasma</taxon>
    </lineage>
</organism>
<reference evidence="2 3" key="1">
    <citation type="journal article" date="2015" name="Genome Announc.">
        <title>Complete Genome Sequence of Spiroplasma turonicum Strain Tab4cT, a Parasite of a Horse Fly, Haematopota sp. (Diptera: Tabanidae).</title>
        <authorList>
            <person name="Davis R.E."/>
            <person name="Shao J."/>
            <person name="Zhao Y."/>
            <person name="Gasparich G.E."/>
            <person name="Gaynor B.J."/>
            <person name="Donofrio N."/>
        </authorList>
    </citation>
    <scope>NUCLEOTIDE SEQUENCE [LARGE SCALE GENOMIC DNA]</scope>
    <source>
        <strain evidence="2 3">Tab4c</strain>
    </source>
</reference>
<evidence type="ECO:0000313" key="3">
    <source>
        <dbReference type="Proteomes" id="UP000067243"/>
    </source>
</evidence>
<feature type="transmembrane region" description="Helical" evidence="1">
    <location>
        <begin position="72"/>
        <end position="89"/>
    </location>
</feature>
<dbReference type="STRING" id="216946.STURO_v1c00770"/>
<evidence type="ECO:0000256" key="1">
    <source>
        <dbReference type="SAM" id="Phobius"/>
    </source>
</evidence>
<dbReference type="PATRIC" id="fig|216946.3.peg.77"/>
<dbReference type="EMBL" id="CP012328">
    <property type="protein sequence ID" value="AKU79325.1"/>
    <property type="molecule type" value="Genomic_DNA"/>
</dbReference>
<feature type="transmembrane region" description="Helical" evidence="1">
    <location>
        <begin position="109"/>
        <end position="134"/>
    </location>
</feature>
<keyword evidence="1" id="KW-0472">Membrane</keyword>
<gene>
    <name evidence="2" type="ORF">STURON_0079</name>
</gene>
<dbReference type="AlphaFoldDB" id="A0A0K1P4T6"/>
<keyword evidence="1" id="KW-1133">Transmembrane helix</keyword>
<protein>
    <recommendedName>
        <fullName evidence="4">Transmembrane protein</fullName>
    </recommendedName>
</protein>
<proteinExistence type="predicted"/>
<dbReference type="KEGG" id="stur:STURON_0079"/>
<keyword evidence="1" id="KW-0812">Transmembrane</keyword>
<accession>A0A0K1P4T6</accession>